<dbReference type="STRING" id="1797471.A3A71_02710"/>
<keyword evidence="1" id="KW-0812">Transmembrane</keyword>
<proteinExistence type="predicted"/>
<protein>
    <submittedName>
        <fullName evidence="2">Uncharacterized protein</fullName>
    </submittedName>
</protein>
<accession>A0A1F5EC40</accession>
<evidence type="ECO:0000313" key="3">
    <source>
        <dbReference type="Proteomes" id="UP000177481"/>
    </source>
</evidence>
<keyword evidence="1" id="KW-0472">Membrane</keyword>
<name>A0A1F5EC40_9BACT</name>
<gene>
    <name evidence="2" type="ORF">A3A71_02710</name>
</gene>
<keyword evidence="1" id="KW-1133">Transmembrane helix</keyword>
<dbReference type="AlphaFoldDB" id="A0A1F5EC40"/>
<sequence>MLSYHYLHRLPACQVVEYTLFCYDEASMMRKLFKWNPEGSTSKAEVIGIGIIIAIIVLSVGVGLRRNLKSPTTGSGSGNPVLIWSITDHDSLLNPLPNDPNDQTLPQYDSSTLSLKRTADSSVKLPRFQGKLEYRD</sequence>
<evidence type="ECO:0000313" key="2">
    <source>
        <dbReference type="EMBL" id="OGD64933.1"/>
    </source>
</evidence>
<dbReference type="Proteomes" id="UP000177481">
    <property type="component" value="Unassembled WGS sequence"/>
</dbReference>
<evidence type="ECO:0000256" key="1">
    <source>
        <dbReference type="SAM" id="Phobius"/>
    </source>
</evidence>
<dbReference type="EMBL" id="MEZX01000002">
    <property type="protein sequence ID" value="OGD64933.1"/>
    <property type="molecule type" value="Genomic_DNA"/>
</dbReference>
<reference evidence="2 3" key="1">
    <citation type="journal article" date="2016" name="Nat. Commun.">
        <title>Thousands of microbial genomes shed light on interconnected biogeochemical processes in an aquifer system.</title>
        <authorList>
            <person name="Anantharaman K."/>
            <person name="Brown C.T."/>
            <person name="Hug L.A."/>
            <person name="Sharon I."/>
            <person name="Castelle C.J."/>
            <person name="Probst A.J."/>
            <person name="Thomas B.C."/>
            <person name="Singh A."/>
            <person name="Wilkins M.J."/>
            <person name="Karaoz U."/>
            <person name="Brodie E.L."/>
            <person name="Williams K.H."/>
            <person name="Hubbard S.S."/>
            <person name="Banfield J.F."/>
        </authorList>
    </citation>
    <scope>NUCLEOTIDE SEQUENCE [LARGE SCALE GENOMIC DNA]</scope>
</reference>
<comment type="caution">
    <text evidence="2">The sequence shown here is derived from an EMBL/GenBank/DDBJ whole genome shotgun (WGS) entry which is preliminary data.</text>
</comment>
<organism evidence="2 3">
    <name type="scientific">Candidatus Berkelbacteria bacterium RIFCSPLOWO2_01_FULL_50_28</name>
    <dbReference type="NCBI Taxonomy" id="1797471"/>
    <lineage>
        <taxon>Bacteria</taxon>
        <taxon>Candidatus Berkelbacteria</taxon>
    </lineage>
</organism>
<feature type="transmembrane region" description="Helical" evidence="1">
    <location>
        <begin position="46"/>
        <end position="64"/>
    </location>
</feature>